<reference evidence="1" key="1">
    <citation type="submission" date="2021-06" db="EMBL/GenBank/DDBJ databases">
        <authorList>
            <person name="Kallberg Y."/>
            <person name="Tangrot J."/>
            <person name="Rosling A."/>
        </authorList>
    </citation>
    <scope>NUCLEOTIDE SEQUENCE</scope>
    <source>
        <strain evidence="1">MA453B</strain>
    </source>
</reference>
<feature type="non-terminal residue" evidence="1">
    <location>
        <position position="114"/>
    </location>
</feature>
<keyword evidence="2" id="KW-1185">Reference proteome</keyword>
<name>A0A9N9JS18_9GLOM</name>
<dbReference type="EMBL" id="CAJVPY010026212">
    <property type="protein sequence ID" value="CAG8789404.1"/>
    <property type="molecule type" value="Genomic_DNA"/>
</dbReference>
<proteinExistence type="predicted"/>
<organism evidence="1 2">
    <name type="scientific">Dentiscutata erythropus</name>
    <dbReference type="NCBI Taxonomy" id="1348616"/>
    <lineage>
        <taxon>Eukaryota</taxon>
        <taxon>Fungi</taxon>
        <taxon>Fungi incertae sedis</taxon>
        <taxon>Mucoromycota</taxon>
        <taxon>Glomeromycotina</taxon>
        <taxon>Glomeromycetes</taxon>
        <taxon>Diversisporales</taxon>
        <taxon>Gigasporaceae</taxon>
        <taxon>Dentiscutata</taxon>
    </lineage>
</organism>
<dbReference type="Proteomes" id="UP000789405">
    <property type="component" value="Unassembled WGS sequence"/>
</dbReference>
<sequence>MGTHLKYLQLLQKSKIAIEQTLIDVKICETIDASLRVYVLCNKFWDDLDLITKKMINIIQNIPYNFYDKIQTCIEAWWNYVYYNELFIEIVKFRNKSSPYNDDIIWESTVKLNP</sequence>
<gene>
    <name evidence="1" type="ORF">DERYTH_LOCUS21098</name>
</gene>
<protein>
    <submittedName>
        <fullName evidence="1">10687_t:CDS:1</fullName>
    </submittedName>
</protein>
<accession>A0A9N9JS18</accession>
<comment type="caution">
    <text evidence="1">The sequence shown here is derived from an EMBL/GenBank/DDBJ whole genome shotgun (WGS) entry which is preliminary data.</text>
</comment>
<dbReference type="AlphaFoldDB" id="A0A9N9JS18"/>
<evidence type="ECO:0000313" key="1">
    <source>
        <dbReference type="EMBL" id="CAG8789404.1"/>
    </source>
</evidence>
<evidence type="ECO:0000313" key="2">
    <source>
        <dbReference type="Proteomes" id="UP000789405"/>
    </source>
</evidence>